<dbReference type="AlphaFoldDB" id="A0A4V6IMM9"/>
<dbReference type="InterPro" id="IPR022635">
    <property type="entry name" value="DNA_polIII_beta_C"/>
</dbReference>
<name>A0A4V6IMM9_METTU</name>
<dbReference type="Pfam" id="PF02768">
    <property type="entry name" value="DNA_pol3_beta_3"/>
    <property type="match status" value="1"/>
</dbReference>
<dbReference type="GO" id="GO:0008408">
    <property type="term" value="F:3'-5' exonuclease activity"/>
    <property type="evidence" value="ECO:0007669"/>
    <property type="project" value="InterPro"/>
</dbReference>
<accession>A0A4V6IMM9</accession>
<reference evidence="2 3" key="1">
    <citation type="submission" date="2019-03" db="EMBL/GenBank/DDBJ databases">
        <authorList>
            <person name="Kox A.R. M."/>
        </authorList>
    </citation>
    <scope>NUCLEOTIDE SEQUENCE [LARGE SCALE GENOMIC DNA]</scope>
    <source>
        <strain evidence="2">MTUNDRAET4 annotated genome</strain>
    </source>
</reference>
<dbReference type="InterPro" id="IPR046938">
    <property type="entry name" value="DNA_clamp_sf"/>
</dbReference>
<dbReference type="GO" id="GO:0006260">
    <property type="term" value="P:DNA replication"/>
    <property type="evidence" value="ECO:0007669"/>
    <property type="project" value="InterPro"/>
</dbReference>
<dbReference type="GO" id="GO:0003677">
    <property type="term" value="F:DNA binding"/>
    <property type="evidence" value="ECO:0007669"/>
    <property type="project" value="InterPro"/>
</dbReference>
<dbReference type="Proteomes" id="UP000294360">
    <property type="component" value="Chromosome"/>
</dbReference>
<evidence type="ECO:0000313" key="2">
    <source>
        <dbReference type="EMBL" id="VFU09133.1"/>
    </source>
</evidence>
<dbReference type="SUPFAM" id="SSF55979">
    <property type="entry name" value="DNA clamp"/>
    <property type="match status" value="1"/>
</dbReference>
<feature type="domain" description="DNA polymerase III beta sliding clamp C-terminal" evidence="1">
    <location>
        <begin position="17"/>
        <end position="63"/>
    </location>
</feature>
<gene>
    <name evidence="2" type="ORF">MTUNDRAET4_2240</name>
</gene>
<proteinExistence type="predicted"/>
<sequence>MLALRQNAVAAQQGLKHMPLKAASCAAAVDRVSTISSGRGRAVKLAVADGKLTLSATNPDSGSA</sequence>
<protein>
    <recommendedName>
        <fullName evidence="1">DNA polymerase III beta sliding clamp C-terminal domain-containing protein</fullName>
    </recommendedName>
</protein>
<organism evidence="2 3">
    <name type="scientific">Methylocella tundrae</name>
    <dbReference type="NCBI Taxonomy" id="227605"/>
    <lineage>
        <taxon>Bacteria</taxon>
        <taxon>Pseudomonadati</taxon>
        <taxon>Pseudomonadota</taxon>
        <taxon>Alphaproteobacteria</taxon>
        <taxon>Hyphomicrobiales</taxon>
        <taxon>Beijerinckiaceae</taxon>
        <taxon>Methylocella</taxon>
    </lineage>
</organism>
<dbReference type="GO" id="GO:0003887">
    <property type="term" value="F:DNA-directed DNA polymerase activity"/>
    <property type="evidence" value="ECO:0007669"/>
    <property type="project" value="InterPro"/>
</dbReference>
<evidence type="ECO:0000313" key="3">
    <source>
        <dbReference type="Proteomes" id="UP000294360"/>
    </source>
</evidence>
<dbReference type="GO" id="GO:0009360">
    <property type="term" value="C:DNA polymerase III complex"/>
    <property type="evidence" value="ECO:0007669"/>
    <property type="project" value="InterPro"/>
</dbReference>
<dbReference type="KEGG" id="mtun:MTUNDRAET4_2240"/>
<dbReference type="EMBL" id="LR536450">
    <property type="protein sequence ID" value="VFU09133.1"/>
    <property type="molecule type" value="Genomic_DNA"/>
</dbReference>
<dbReference type="Gene3D" id="3.10.150.10">
    <property type="entry name" value="DNA Polymerase III, subunit A, domain 2"/>
    <property type="match status" value="1"/>
</dbReference>
<evidence type="ECO:0000259" key="1">
    <source>
        <dbReference type="Pfam" id="PF02768"/>
    </source>
</evidence>